<dbReference type="Gene3D" id="3.10.450.10">
    <property type="match status" value="1"/>
</dbReference>
<evidence type="ECO:0000256" key="1">
    <source>
        <dbReference type="SAM" id="MobiDB-lite"/>
    </source>
</evidence>
<protein>
    <recommendedName>
        <fullName evidence="4">Cystatin domain-containing protein</fullName>
    </recommendedName>
</protein>
<dbReference type="AlphaFoldDB" id="V4LS79"/>
<sequence length="307" mass="35377">MADSVLKDLNFRSLKIPKLHEGAKSSSQSSSKQRVLKGGGGDDDEYLRQYLLFHYQFEKSEGFTINWEQFDYVFRSSSFDDSYPFSDTKSNAELIREMTLSAIEKHNEAEGTKIVFVEHIMANFQVPSGLLCWLTFWARDMNSSSPESKIYQAKAWRRGKLFKLYIFRLKPTDKDKPPISFARAGPEDGVPFVFDRTGAGVDPDRFTPGCFFRVPIMDSVSTKEAASRPVKTPKLDEKTIVEYIRQYLLFHCQYYKKPRDMSSPCPESKLYQAKVLRRQHSYQFPIFNLKPTVEGDFIPSISRGSNN</sequence>
<dbReference type="Proteomes" id="UP000030689">
    <property type="component" value="Unassembled WGS sequence"/>
</dbReference>
<dbReference type="PANTHER" id="PTHR31228:SF25">
    <property type="entry name" value="CYSTATIN-LIKE PROTEIN-RELATED"/>
    <property type="match status" value="1"/>
</dbReference>
<dbReference type="KEGG" id="eus:EUTSA_v10015718mg"/>
<accession>V4LS79</accession>
<evidence type="ECO:0008006" key="4">
    <source>
        <dbReference type="Google" id="ProtNLM"/>
    </source>
</evidence>
<proteinExistence type="predicted"/>
<evidence type="ECO:0000313" key="3">
    <source>
        <dbReference type="Proteomes" id="UP000030689"/>
    </source>
</evidence>
<evidence type="ECO:0000313" key="2">
    <source>
        <dbReference type="EMBL" id="ESQ42723.1"/>
    </source>
</evidence>
<dbReference type="PANTHER" id="PTHR31228">
    <property type="entry name" value="CYSTATIN/MONELLIN SUPERFAMILY PROTEIN"/>
    <property type="match status" value="1"/>
</dbReference>
<gene>
    <name evidence="2" type="ORF">EUTSA_v10015718mg</name>
</gene>
<dbReference type="EMBL" id="KI517464">
    <property type="protein sequence ID" value="ESQ42723.1"/>
    <property type="molecule type" value="Genomic_DNA"/>
</dbReference>
<feature type="region of interest" description="Disordered" evidence="1">
    <location>
        <begin position="20"/>
        <end position="40"/>
    </location>
</feature>
<dbReference type="Gramene" id="ESQ42723">
    <property type="protein sequence ID" value="ESQ42723"/>
    <property type="gene ID" value="EUTSA_v10015718mg"/>
</dbReference>
<name>V4LS79_EUTSA</name>
<dbReference type="OMA" id="WLTFWAR"/>
<reference evidence="2 3" key="1">
    <citation type="journal article" date="2013" name="Front. Plant Sci.">
        <title>The Reference Genome of the Halophytic Plant Eutrema salsugineum.</title>
        <authorList>
            <person name="Yang R."/>
            <person name="Jarvis D.E."/>
            <person name="Chen H."/>
            <person name="Beilstein M.A."/>
            <person name="Grimwood J."/>
            <person name="Jenkins J."/>
            <person name="Shu S."/>
            <person name="Prochnik S."/>
            <person name="Xin M."/>
            <person name="Ma C."/>
            <person name="Schmutz J."/>
            <person name="Wing R.A."/>
            <person name="Mitchell-Olds T."/>
            <person name="Schumaker K.S."/>
            <person name="Wang X."/>
        </authorList>
    </citation>
    <scope>NUCLEOTIDE SEQUENCE [LARGE SCALE GENOMIC DNA]</scope>
</reference>
<organism evidence="2 3">
    <name type="scientific">Eutrema salsugineum</name>
    <name type="common">Saltwater cress</name>
    <name type="synonym">Sisymbrium salsugineum</name>
    <dbReference type="NCBI Taxonomy" id="72664"/>
    <lineage>
        <taxon>Eukaryota</taxon>
        <taxon>Viridiplantae</taxon>
        <taxon>Streptophyta</taxon>
        <taxon>Embryophyta</taxon>
        <taxon>Tracheophyta</taxon>
        <taxon>Spermatophyta</taxon>
        <taxon>Magnoliopsida</taxon>
        <taxon>eudicotyledons</taxon>
        <taxon>Gunneridae</taxon>
        <taxon>Pentapetalae</taxon>
        <taxon>rosids</taxon>
        <taxon>malvids</taxon>
        <taxon>Brassicales</taxon>
        <taxon>Brassicaceae</taxon>
        <taxon>Eutremeae</taxon>
        <taxon>Eutrema</taxon>
    </lineage>
</organism>
<keyword evidence="3" id="KW-1185">Reference proteome</keyword>
<feature type="compositionally biased region" description="Low complexity" evidence="1">
    <location>
        <begin position="24"/>
        <end position="33"/>
    </location>
</feature>